<proteinExistence type="inferred from homology"/>
<gene>
    <name evidence="12" type="primary">recN</name>
    <name evidence="12" type="ORF">FEF26_12635</name>
</gene>
<dbReference type="GO" id="GO:0009432">
    <property type="term" value="P:SOS response"/>
    <property type="evidence" value="ECO:0007669"/>
    <property type="project" value="TreeGrafter"/>
</dbReference>
<protein>
    <recommendedName>
        <fullName evidence="3 9">DNA repair protein RecN</fullName>
    </recommendedName>
    <alternativeName>
        <fullName evidence="8 9">Recombination protein N</fullName>
    </alternativeName>
</protein>
<dbReference type="FunFam" id="3.40.50.300:FF:000356">
    <property type="entry name" value="DNA repair protein RecN"/>
    <property type="match status" value="1"/>
</dbReference>
<evidence type="ECO:0000256" key="8">
    <source>
        <dbReference type="ARBA" id="ARBA00033408"/>
    </source>
</evidence>
<dbReference type="Gene3D" id="3.40.50.300">
    <property type="entry name" value="P-loop containing nucleotide triphosphate hydrolases"/>
    <property type="match status" value="2"/>
</dbReference>
<evidence type="ECO:0000256" key="4">
    <source>
        <dbReference type="ARBA" id="ARBA00022741"/>
    </source>
</evidence>
<keyword evidence="4" id="KW-0547">Nucleotide-binding</keyword>
<dbReference type="PIRSF" id="PIRSF003128">
    <property type="entry name" value="RecN"/>
    <property type="match status" value="1"/>
</dbReference>
<comment type="function">
    <text evidence="1 9">May be involved in recombinational repair of damaged DNA.</text>
</comment>
<keyword evidence="10" id="KW-0175">Coiled coil</keyword>
<dbReference type="CDD" id="cd03241">
    <property type="entry name" value="ABC_RecN"/>
    <property type="match status" value="1"/>
</dbReference>
<dbReference type="Pfam" id="PF02463">
    <property type="entry name" value="SMC_N"/>
    <property type="match status" value="1"/>
</dbReference>
<dbReference type="InterPro" id="IPR004604">
    <property type="entry name" value="DNA_recomb/repair_RecN"/>
</dbReference>
<comment type="similarity">
    <text evidence="2 9">Belongs to the RecN family.</text>
</comment>
<dbReference type="InterPro" id="IPR003395">
    <property type="entry name" value="RecF/RecN/SMC_N"/>
</dbReference>
<dbReference type="NCBIfam" id="TIGR00634">
    <property type="entry name" value="recN"/>
    <property type="match status" value="1"/>
</dbReference>
<evidence type="ECO:0000256" key="10">
    <source>
        <dbReference type="SAM" id="Coils"/>
    </source>
</evidence>
<accession>A0A5R9BAL2</accession>
<dbReference type="OrthoDB" id="9806954at2"/>
<comment type="caution">
    <text evidence="12">The sequence shown here is derived from an EMBL/GenBank/DDBJ whole genome shotgun (WGS) entry which is preliminary data.</text>
</comment>
<dbReference type="GO" id="GO:0043590">
    <property type="term" value="C:bacterial nucleoid"/>
    <property type="evidence" value="ECO:0007669"/>
    <property type="project" value="TreeGrafter"/>
</dbReference>
<keyword evidence="5 9" id="KW-0227">DNA damage</keyword>
<evidence type="ECO:0000256" key="7">
    <source>
        <dbReference type="ARBA" id="ARBA00023204"/>
    </source>
</evidence>
<feature type="coiled-coil region" evidence="10">
    <location>
        <begin position="351"/>
        <end position="388"/>
    </location>
</feature>
<evidence type="ECO:0000256" key="6">
    <source>
        <dbReference type="ARBA" id="ARBA00022840"/>
    </source>
</evidence>
<dbReference type="RefSeq" id="WP_138253901.1">
    <property type="nucleotide sequence ID" value="NZ_VAVZ01000039.1"/>
</dbReference>
<dbReference type="SUPFAM" id="SSF52540">
    <property type="entry name" value="P-loop containing nucleoside triphosphate hydrolases"/>
    <property type="match status" value="1"/>
</dbReference>
<evidence type="ECO:0000256" key="9">
    <source>
        <dbReference type="PIRNR" id="PIRNR003128"/>
    </source>
</evidence>
<evidence type="ECO:0000256" key="2">
    <source>
        <dbReference type="ARBA" id="ARBA00009441"/>
    </source>
</evidence>
<keyword evidence="13" id="KW-1185">Reference proteome</keyword>
<dbReference type="PANTHER" id="PTHR11059">
    <property type="entry name" value="DNA REPAIR PROTEIN RECN"/>
    <property type="match status" value="1"/>
</dbReference>
<evidence type="ECO:0000313" key="12">
    <source>
        <dbReference type="EMBL" id="TLP93875.1"/>
    </source>
</evidence>
<keyword evidence="6" id="KW-0067">ATP-binding</keyword>
<evidence type="ECO:0000259" key="11">
    <source>
        <dbReference type="Pfam" id="PF02463"/>
    </source>
</evidence>
<dbReference type="GO" id="GO:0006281">
    <property type="term" value="P:DNA repair"/>
    <property type="evidence" value="ECO:0007669"/>
    <property type="project" value="UniProtKB-KW"/>
</dbReference>
<feature type="domain" description="RecF/RecN/SMC N-terminal" evidence="11">
    <location>
        <begin position="2"/>
        <end position="532"/>
    </location>
</feature>
<dbReference type="GO" id="GO:0006310">
    <property type="term" value="P:DNA recombination"/>
    <property type="evidence" value="ECO:0007669"/>
    <property type="project" value="InterPro"/>
</dbReference>
<evidence type="ECO:0000256" key="1">
    <source>
        <dbReference type="ARBA" id="ARBA00003618"/>
    </source>
</evidence>
<name>A0A5R9BAL2_9MICC</name>
<evidence type="ECO:0000313" key="13">
    <source>
        <dbReference type="Proteomes" id="UP000310458"/>
    </source>
</evidence>
<dbReference type="InterPro" id="IPR027417">
    <property type="entry name" value="P-loop_NTPase"/>
</dbReference>
<dbReference type="GO" id="GO:0005524">
    <property type="term" value="F:ATP binding"/>
    <property type="evidence" value="ECO:0007669"/>
    <property type="project" value="UniProtKB-KW"/>
</dbReference>
<organism evidence="12 13">
    <name type="scientific">Nesterenkonia salmonea</name>
    <dbReference type="NCBI Taxonomy" id="1804987"/>
    <lineage>
        <taxon>Bacteria</taxon>
        <taxon>Bacillati</taxon>
        <taxon>Actinomycetota</taxon>
        <taxon>Actinomycetes</taxon>
        <taxon>Micrococcales</taxon>
        <taxon>Micrococcaceae</taxon>
        <taxon>Nesterenkonia</taxon>
    </lineage>
</organism>
<evidence type="ECO:0000256" key="3">
    <source>
        <dbReference type="ARBA" id="ARBA00021315"/>
    </source>
</evidence>
<evidence type="ECO:0000256" key="5">
    <source>
        <dbReference type="ARBA" id="ARBA00022763"/>
    </source>
</evidence>
<dbReference type="EMBL" id="VAVZ01000039">
    <property type="protein sequence ID" value="TLP93875.1"/>
    <property type="molecule type" value="Genomic_DNA"/>
</dbReference>
<reference evidence="12 13" key="1">
    <citation type="submission" date="2019-05" db="EMBL/GenBank/DDBJ databases">
        <title>Nesterenkonia sp. GY074 isolated from the Southern Atlantic Ocean.</title>
        <authorList>
            <person name="Zhang G."/>
        </authorList>
    </citation>
    <scope>NUCLEOTIDE SEQUENCE [LARGE SCALE GENOMIC DNA]</scope>
    <source>
        <strain evidence="12 13">GY074</strain>
    </source>
</reference>
<feature type="coiled-coil region" evidence="10">
    <location>
        <begin position="173"/>
        <end position="207"/>
    </location>
</feature>
<dbReference type="AlphaFoldDB" id="A0A5R9BAL2"/>
<keyword evidence="7 9" id="KW-0234">DNA repair</keyword>
<dbReference type="Proteomes" id="UP000310458">
    <property type="component" value="Unassembled WGS sequence"/>
</dbReference>
<sequence length="588" mass="62379">MIEHLSISDLGVIERAELELAPGFNVVTGETGAGKTMVVTAFGLLLGARAEASTVRSGAAKAAVDAEILVPRDHPARAKAQESGVLMDDAEHAGEAVPEAEGDEPLLLGRAVSAKGRSRATLSGRAVPISLLGGVGAELVTVHGQSDQLRLKTASAQRAALDTYAGRQGAQLLTHYQETFESFQRQKAELEDITANELERRREAEQLQRALETIDRVDPQPGEDEKLKAESMRLDNLESLRDAARTAQTALSGGDAAEVLEQGPNAAELLESAAQALTSVTDQDQELAEISRQIGEVSTLLTDAASQLGIYAAGLDDAGPERVAEIHSRRAEIDKLLRLYGPEVTDVLVWAEEARQRLETLHSDSDRIEELTDAVQQAEAHLWEQAQELTRIRGEAAQRLAEGVGTELAALAMPQARIVIQVEPTDQLSRHGADSVDFLLSPHSGAEPLPLGKGASGGELSRVMLALEVVLAEQQKAGTFIFDEVDAGVGGKAAVQIGKRLAALARHAQVIVVTHLPQVAAYADNHIRVHKTSESGGGVTASDVRALAHEERVGELARMLAGQEDSSSARAHAAELLDTAAQEAAASQ</sequence>
<dbReference type="PANTHER" id="PTHR11059:SF0">
    <property type="entry name" value="DNA REPAIR PROTEIN RECN"/>
    <property type="match status" value="1"/>
</dbReference>